<gene>
    <name evidence="4" type="primary">SLC9A3R1</name>
</gene>
<dbReference type="Gene3D" id="2.30.42.10">
    <property type="match status" value="1"/>
</dbReference>
<keyword evidence="1" id="KW-0677">Repeat</keyword>
<dbReference type="SUPFAM" id="SSF50156">
    <property type="entry name" value="PDZ domain-like"/>
    <property type="match status" value="1"/>
</dbReference>
<dbReference type="InterPro" id="IPR036034">
    <property type="entry name" value="PDZ_sf"/>
</dbReference>
<protein>
    <submittedName>
        <fullName evidence="4">Na(+)/H(+) exchange regulatory cofactor NHE-RF1</fullName>
    </submittedName>
</protein>
<dbReference type="SMART" id="SM00228">
    <property type="entry name" value="PDZ"/>
    <property type="match status" value="1"/>
</dbReference>
<dbReference type="PROSITE" id="PS50106">
    <property type="entry name" value="PDZ"/>
    <property type="match status" value="1"/>
</dbReference>
<dbReference type="AlphaFoldDB" id="T2MJM3"/>
<feature type="domain" description="PDZ" evidence="3">
    <location>
        <begin position="13"/>
        <end position="93"/>
    </location>
</feature>
<feature type="compositionally biased region" description="Basic and acidic residues" evidence="2">
    <location>
        <begin position="259"/>
        <end position="284"/>
    </location>
</feature>
<dbReference type="GO" id="GO:0016324">
    <property type="term" value="C:apical plasma membrane"/>
    <property type="evidence" value="ECO:0007669"/>
    <property type="project" value="TreeGrafter"/>
</dbReference>
<feature type="compositionally biased region" description="Basic and acidic residues" evidence="2">
    <location>
        <begin position="136"/>
        <end position="150"/>
    </location>
</feature>
<organism evidence="4">
    <name type="scientific">Hydra vulgaris</name>
    <name type="common">Hydra</name>
    <name type="synonym">Hydra attenuata</name>
    <dbReference type="NCBI Taxonomy" id="6087"/>
    <lineage>
        <taxon>Eukaryota</taxon>
        <taxon>Metazoa</taxon>
        <taxon>Cnidaria</taxon>
        <taxon>Hydrozoa</taxon>
        <taxon>Hydroidolina</taxon>
        <taxon>Anthoathecata</taxon>
        <taxon>Aplanulata</taxon>
        <taxon>Hydridae</taxon>
        <taxon>Hydra</taxon>
    </lineage>
</organism>
<dbReference type="CDD" id="cd06768">
    <property type="entry name" value="PDZ_NHERF-like"/>
    <property type="match status" value="1"/>
</dbReference>
<sequence length="340" mass="37406">MEENTALVKSPRLCRLEKGPNGYGFNLHGEKGVIGQYISAVDAGSPAEKSGLSVGDRVVEVNGNNVENSSHADVVKAIKEFPNTTSLLVIDRITDNYMKIKKIPVTADLAKYSSVLDIPSSENSTPNEVVASDTEVQEKKDTVVENEKEEKLTDTVKVSPDIEGLYDSPNSFSNEKKSEPVEINENPALEPQTLSVQGVEAHVALVQNSQADAVECDKQLADSKQEHESCADLLTPVNQQHDSENLTQEPDCVSVVNEPKSKPENEGEKSDIHLENDEKFEHPPENAISNFANALETASPSQSHKNNELKKPLLSVIPQRKKVKETKDDWKAKQDLFNKL</sequence>
<accession>T2MJM3</accession>
<name>T2MJM3_HYDVU</name>
<evidence type="ECO:0000256" key="2">
    <source>
        <dbReference type="SAM" id="MobiDB-lite"/>
    </source>
</evidence>
<feature type="region of interest" description="Disordered" evidence="2">
    <location>
        <begin position="236"/>
        <end position="315"/>
    </location>
</feature>
<dbReference type="InterPro" id="IPR051067">
    <property type="entry name" value="NHER"/>
</dbReference>
<reference evidence="4" key="1">
    <citation type="journal article" date="2013" name="Genome Biol. Evol.">
        <title>Punctuated emergences of genetic and phenotypic innovations in eumetazoan, bilaterian, euteleostome, and hominidae ancestors.</title>
        <authorList>
            <person name="Wenger Y."/>
            <person name="Galliot B."/>
        </authorList>
    </citation>
    <scope>NUCLEOTIDE SEQUENCE</scope>
    <source>
        <tissue evidence="4">Whole animals</tissue>
    </source>
</reference>
<dbReference type="PANTHER" id="PTHR14191:SF3">
    <property type="entry name" value="NA(+)_H(+) EXCHANGE REGULATORY COFACTOR-LIKE PROTEIN NRFL-1"/>
    <property type="match status" value="1"/>
</dbReference>
<proteinExistence type="evidence at transcript level"/>
<dbReference type="PANTHER" id="PTHR14191">
    <property type="entry name" value="PDZ DOMAIN CONTAINING PROTEIN"/>
    <property type="match status" value="1"/>
</dbReference>
<feature type="compositionally biased region" description="Polar residues" evidence="2">
    <location>
        <begin position="287"/>
        <end position="304"/>
    </location>
</feature>
<dbReference type="Pfam" id="PF00595">
    <property type="entry name" value="PDZ"/>
    <property type="match status" value="1"/>
</dbReference>
<dbReference type="EMBL" id="HAAD01005885">
    <property type="protein sequence ID" value="CDG72117.1"/>
    <property type="molecule type" value="mRNA"/>
</dbReference>
<dbReference type="OrthoDB" id="10007415at2759"/>
<evidence type="ECO:0000256" key="1">
    <source>
        <dbReference type="ARBA" id="ARBA00022737"/>
    </source>
</evidence>
<dbReference type="GO" id="GO:0072659">
    <property type="term" value="P:protein localization to plasma membrane"/>
    <property type="evidence" value="ECO:0007669"/>
    <property type="project" value="TreeGrafter"/>
</dbReference>
<feature type="compositionally biased region" description="Polar residues" evidence="2">
    <location>
        <begin position="236"/>
        <end position="248"/>
    </location>
</feature>
<dbReference type="GO" id="GO:0043495">
    <property type="term" value="F:protein-membrane adaptor activity"/>
    <property type="evidence" value="ECO:0007669"/>
    <property type="project" value="TreeGrafter"/>
</dbReference>
<dbReference type="KEGG" id="hmg:100201357"/>
<dbReference type="InterPro" id="IPR001478">
    <property type="entry name" value="PDZ"/>
</dbReference>
<evidence type="ECO:0000259" key="3">
    <source>
        <dbReference type="PROSITE" id="PS50106"/>
    </source>
</evidence>
<evidence type="ECO:0000313" key="4">
    <source>
        <dbReference type="EMBL" id="CDG72117.1"/>
    </source>
</evidence>
<feature type="region of interest" description="Disordered" evidence="2">
    <location>
        <begin position="120"/>
        <end position="150"/>
    </location>
</feature>